<feature type="compositionally biased region" description="Basic and acidic residues" evidence="1">
    <location>
        <begin position="137"/>
        <end position="157"/>
    </location>
</feature>
<accession>A0ABY2REQ5</accession>
<name>A0ABY2REQ5_9NOCA</name>
<proteinExistence type="predicted"/>
<feature type="compositionally biased region" description="Low complexity" evidence="1">
    <location>
        <begin position="72"/>
        <end position="93"/>
    </location>
</feature>
<keyword evidence="3" id="KW-1185">Reference proteome</keyword>
<comment type="caution">
    <text evidence="2">The sequence shown here is derived from an EMBL/GenBank/DDBJ whole genome shotgun (WGS) entry which is preliminary data.</text>
</comment>
<feature type="region of interest" description="Disordered" evidence="1">
    <location>
        <begin position="72"/>
        <end position="100"/>
    </location>
</feature>
<dbReference type="Proteomes" id="UP000305109">
    <property type="component" value="Unassembled WGS sequence"/>
</dbReference>
<evidence type="ECO:0000313" key="3">
    <source>
        <dbReference type="Proteomes" id="UP000305109"/>
    </source>
</evidence>
<reference evidence="2 3" key="1">
    <citation type="submission" date="2019-04" db="EMBL/GenBank/DDBJ databases">
        <title>Rhodococcus oryzae sp. nov., a novel actinomycete isolated from rhizosphere soil of rice (Oryza sativa L.).</title>
        <authorList>
            <person name="Li C."/>
        </authorList>
    </citation>
    <scope>NUCLEOTIDE SEQUENCE [LARGE SCALE GENOMIC DNA]</scope>
    <source>
        <strain evidence="2 3">NEAU-CX67</strain>
    </source>
</reference>
<organism evidence="2 3">
    <name type="scientific">Rhodococcus oryzae</name>
    <dbReference type="NCBI Taxonomy" id="2571143"/>
    <lineage>
        <taxon>Bacteria</taxon>
        <taxon>Bacillati</taxon>
        <taxon>Actinomycetota</taxon>
        <taxon>Actinomycetes</taxon>
        <taxon>Mycobacteriales</taxon>
        <taxon>Nocardiaceae</taxon>
        <taxon>Rhodococcus</taxon>
    </lineage>
</organism>
<evidence type="ECO:0000256" key="1">
    <source>
        <dbReference type="SAM" id="MobiDB-lite"/>
    </source>
</evidence>
<dbReference type="EMBL" id="SUMD01000012">
    <property type="protein sequence ID" value="TJZ74875.1"/>
    <property type="molecule type" value="Genomic_DNA"/>
</dbReference>
<sequence length="157" mass="15960">MTDSQSVADGLSRLTDQELVRVIAAATAGRPGLASIAAAANAIGGEVPASPDVPIPAEVPFPADVPIPPDPTVVAGVPATTAGTGLPTAMPAPDYTDSGVPTFDSVREKIETRAGTAAGATELDAESPAGRTVAEQWEERQKAAKSKLDEIRKTMDS</sequence>
<evidence type="ECO:0008006" key="4">
    <source>
        <dbReference type="Google" id="ProtNLM"/>
    </source>
</evidence>
<protein>
    <recommendedName>
        <fullName evidence="4">PspA domain-containing protein</fullName>
    </recommendedName>
</protein>
<feature type="region of interest" description="Disordered" evidence="1">
    <location>
        <begin position="114"/>
        <end position="157"/>
    </location>
</feature>
<evidence type="ECO:0000313" key="2">
    <source>
        <dbReference type="EMBL" id="TJZ74875.1"/>
    </source>
</evidence>
<dbReference type="RefSeq" id="WP_136911617.1">
    <property type="nucleotide sequence ID" value="NZ_SUMD01000012.1"/>
</dbReference>
<gene>
    <name evidence="2" type="ORF">FCG67_21125</name>
</gene>